<name>A0A0D3IKP6_EMIH1</name>
<dbReference type="HOGENOM" id="CLU_518222_0_0_1"/>
<dbReference type="SMART" id="SM00380">
    <property type="entry name" value="AP2"/>
    <property type="match status" value="1"/>
</dbReference>
<evidence type="ECO:0000259" key="10">
    <source>
        <dbReference type="PROSITE" id="PS51032"/>
    </source>
</evidence>
<dbReference type="InterPro" id="IPR001471">
    <property type="entry name" value="AP2/ERF_dom"/>
</dbReference>
<evidence type="ECO:0000256" key="3">
    <source>
        <dbReference type="ARBA" id="ARBA00022771"/>
    </source>
</evidence>
<protein>
    <recommendedName>
        <fullName evidence="10">AP2/ERF domain-containing protein</fullName>
    </recommendedName>
</protein>
<dbReference type="InterPro" id="IPR011011">
    <property type="entry name" value="Znf_FYVE_PHD"/>
</dbReference>
<feature type="compositionally biased region" description="Low complexity" evidence="9">
    <location>
        <begin position="458"/>
        <end position="469"/>
    </location>
</feature>
<dbReference type="EnsemblProtists" id="EOD11831">
    <property type="protein sequence ID" value="EOD11831"/>
    <property type="gene ID" value="EMIHUDRAFT_214154"/>
</dbReference>
<keyword evidence="8" id="KW-0539">Nucleus</keyword>
<keyword evidence="2" id="KW-0479">Metal-binding</keyword>
<keyword evidence="4" id="KW-0862">Zinc</keyword>
<dbReference type="SUPFAM" id="SSF54171">
    <property type="entry name" value="DNA-binding domain"/>
    <property type="match status" value="2"/>
</dbReference>
<keyword evidence="6" id="KW-0238">DNA-binding</keyword>
<dbReference type="RefSeq" id="XP_005764260.1">
    <property type="nucleotide sequence ID" value="XM_005764203.1"/>
</dbReference>
<feature type="compositionally biased region" description="Polar residues" evidence="9">
    <location>
        <begin position="513"/>
        <end position="526"/>
    </location>
</feature>
<dbReference type="GO" id="GO:0005634">
    <property type="term" value="C:nucleus"/>
    <property type="evidence" value="ECO:0007669"/>
    <property type="project" value="UniProtKB-SubCell"/>
</dbReference>
<keyword evidence="5" id="KW-0805">Transcription regulation</keyword>
<keyword evidence="7" id="KW-0804">Transcription</keyword>
<dbReference type="KEGG" id="ehx:EMIHUDRAFT_214154"/>
<dbReference type="InterPro" id="IPR019787">
    <property type="entry name" value="Znf_PHD-finger"/>
</dbReference>
<dbReference type="Gene3D" id="3.30.40.10">
    <property type="entry name" value="Zinc/RING finger domain, C3HC4 (zinc finger)"/>
    <property type="match status" value="1"/>
</dbReference>
<feature type="domain" description="AP2/ERF" evidence="10">
    <location>
        <begin position="252"/>
        <end position="308"/>
    </location>
</feature>
<dbReference type="GeneID" id="17258090"/>
<dbReference type="PANTHER" id="PTHR31677:SF196">
    <property type="entry name" value="ETHYLENE-RESPONSIVE TRANSCRIPTION FACTOR ERF109"/>
    <property type="match status" value="1"/>
</dbReference>
<evidence type="ECO:0000313" key="12">
    <source>
        <dbReference type="Proteomes" id="UP000013827"/>
    </source>
</evidence>
<dbReference type="Proteomes" id="UP000013827">
    <property type="component" value="Unassembled WGS sequence"/>
</dbReference>
<dbReference type="SUPFAM" id="SSF57903">
    <property type="entry name" value="FYVE/PHD zinc finger"/>
    <property type="match status" value="1"/>
</dbReference>
<dbReference type="CDD" id="cd15517">
    <property type="entry name" value="PHD_TCF19_like"/>
    <property type="match status" value="1"/>
</dbReference>
<dbReference type="PANTHER" id="PTHR31677">
    <property type="entry name" value="AP2 DOMAIN CLASS TRANSCRIPTION FACTOR"/>
    <property type="match status" value="1"/>
</dbReference>
<dbReference type="InterPro" id="IPR013083">
    <property type="entry name" value="Znf_RING/FYVE/PHD"/>
</dbReference>
<comment type="subcellular location">
    <subcellularLocation>
        <location evidence="1">Nucleus</location>
    </subcellularLocation>
</comment>
<dbReference type="GO" id="GO:0003700">
    <property type="term" value="F:DNA-binding transcription factor activity"/>
    <property type="evidence" value="ECO:0007669"/>
    <property type="project" value="InterPro"/>
</dbReference>
<evidence type="ECO:0000256" key="7">
    <source>
        <dbReference type="ARBA" id="ARBA00023163"/>
    </source>
</evidence>
<organism evidence="11 12">
    <name type="scientific">Emiliania huxleyi (strain CCMP1516)</name>
    <dbReference type="NCBI Taxonomy" id="280463"/>
    <lineage>
        <taxon>Eukaryota</taxon>
        <taxon>Haptista</taxon>
        <taxon>Haptophyta</taxon>
        <taxon>Prymnesiophyceae</taxon>
        <taxon>Isochrysidales</taxon>
        <taxon>Noelaerhabdaceae</taxon>
        <taxon>Emiliania</taxon>
    </lineage>
</organism>
<dbReference type="PaxDb" id="2903-EOD11831"/>
<evidence type="ECO:0000256" key="9">
    <source>
        <dbReference type="SAM" id="MobiDB-lite"/>
    </source>
</evidence>
<evidence type="ECO:0000256" key="5">
    <source>
        <dbReference type="ARBA" id="ARBA00023015"/>
    </source>
</evidence>
<dbReference type="AlphaFoldDB" id="A0A0D3IKP6"/>
<proteinExistence type="predicted"/>
<dbReference type="InterPro" id="IPR016177">
    <property type="entry name" value="DNA-bd_dom_sf"/>
</dbReference>
<dbReference type="InterPro" id="IPR036955">
    <property type="entry name" value="AP2/ERF_dom_sf"/>
</dbReference>
<reference evidence="12" key="1">
    <citation type="journal article" date="2013" name="Nature">
        <title>Pan genome of the phytoplankton Emiliania underpins its global distribution.</title>
        <authorList>
            <person name="Read B.A."/>
            <person name="Kegel J."/>
            <person name="Klute M.J."/>
            <person name="Kuo A."/>
            <person name="Lefebvre S.C."/>
            <person name="Maumus F."/>
            <person name="Mayer C."/>
            <person name="Miller J."/>
            <person name="Monier A."/>
            <person name="Salamov A."/>
            <person name="Young J."/>
            <person name="Aguilar M."/>
            <person name="Claverie J.M."/>
            <person name="Frickenhaus S."/>
            <person name="Gonzalez K."/>
            <person name="Herman E.K."/>
            <person name="Lin Y.C."/>
            <person name="Napier J."/>
            <person name="Ogata H."/>
            <person name="Sarno A.F."/>
            <person name="Shmutz J."/>
            <person name="Schroeder D."/>
            <person name="de Vargas C."/>
            <person name="Verret F."/>
            <person name="von Dassow P."/>
            <person name="Valentin K."/>
            <person name="Van de Peer Y."/>
            <person name="Wheeler G."/>
            <person name="Dacks J.B."/>
            <person name="Delwiche C.F."/>
            <person name="Dyhrman S.T."/>
            <person name="Glockner G."/>
            <person name="John U."/>
            <person name="Richards T."/>
            <person name="Worden A.Z."/>
            <person name="Zhang X."/>
            <person name="Grigoriev I.V."/>
            <person name="Allen A.E."/>
            <person name="Bidle K."/>
            <person name="Borodovsky M."/>
            <person name="Bowler C."/>
            <person name="Brownlee C."/>
            <person name="Cock J.M."/>
            <person name="Elias M."/>
            <person name="Gladyshev V.N."/>
            <person name="Groth M."/>
            <person name="Guda C."/>
            <person name="Hadaegh A."/>
            <person name="Iglesias-Rodriguez M.D."/>
            <person name="Jenkins J."/>
            <person name="Jones B.M."/>
            <person name="Lawson T."/>
            <person name="Leese F."/>
            <person name="Lindquist E."/>
            <person name="Lobanov A."/>
            <person name="Lomsadze A."/>
            <person name="Malik S.B."/>
            <person name="Marsh M.E."/>
            <person name="Mackinder L."/>
            <person name="Mock T."/>
            <person name="Mueller-Roeber B."/>
            <person name="Pagarete A."/>
            <person name="Parker M."/>
            <person name="Probert I."/>
            <person name="Quesneville H."/>
            <person name="Raines C."/>
            <person name="Rensing S.A."/>
            <person name="Riano-Pachon D.M."/>
            <person name="Richier S."/>
            <person name="Rokitta S."/>
            <person name="Shiraiwa Y."/>
            <person name="Soanes D.M."/>
            <person name="van der Giezen M."/>
            <person name="Wahlund T.M."/>
            <person name="Williams B."/>
            <person name="Wilson W."/>
            <person name="Wolfe G."/>
            <person name="Wurch L.L."/>
        </authorList>
    </citation>
    <scope>NUCLEOTIDE SEQUENCE</scope>
</reference>
<feature type="domain" description="AP2/ERF" evidence="10">
    <location>
        <begin position="323"/>
        <end position="381"/>
    </location>
</feature>
<keyword evidence="3" id="KW-0863">Zinc-finger</keyword>
<keyword evidence="12" id="KW-1185">Reference proteome</keyword>
<dbReference type="PROSITE" id="PS51032">
    <property type="entry name" value="AP2_ERF"/>
    <property type="match status" value="2"/>
</dbReference>
<dbReference type="Gene3D" id="1.10.10.60">
    <property type="entry name" value="Homeodomain-like"/>
    <property type="match status" value="1"/>
</dbReference>
<dbReference type="Pfam" id="PF00628">
    <property type="entry name" value="PHD"/>
    <property type="match status" value="1"/>
</dbReference>
<accession>A0A0D3IKP6</accession>
<evidence type="ECO:0000256" key="4">
    <source>
        <dbReference type="ARBA" id="ARBA00022833"/>
    </source>
</evidence>
<evidence type="ECO:0000256" key="2">
    <source>
        <dbReference type="ARBA" id="ARBA00022723"/>
    </source>
</evidence>
<dbReference type="GO" id="GO:0003677">
    <property type="term" value="F:DNA binding"/>
    <property type="evidence" value="ECO:0007669"/>
    <property type="project" value="UniProtKB-KW"/>
</dbReference>
<sequence>MASNHSASSPLAGTSLCYVSNKPFTEEARAAELSEIASNLASGVLRNLPQAGESYTRAEFLDFYGSLEQWHAAVPPPAASHAALAEVADEAEGVHPFEAQHRVNGRSVSIGSFATAVEAAVAYARAVGEYQPPAPPTANHRVDGRQVHLGSFATAVEAAVAYARSVGEYQPPAPPAVATEAEGLRLHLSSSNSTGYLGVYPGNSSSLPFQGVWVCCDACGRWCHGECAGMDLQQAEEAEGLRLHLSSSNSTGYKNVFKEPSGRFQANHRVEGRNVGLGIFDTAVEAAVAYARAVGEYQPPAPPAVATEAEGLRLHLSSSSSTGYKGVGEHSRTGRFQAKRMVDGRLVYIGLFDTAVEAAVAYARAAEGLRLHLSSNSTGYKNVFKQASGRFWAQHTVDGGQRFVWTPEMHLRFERAVFQLGVSHARPLAIRRLMGYRRKWETAVAYARTAGQAGGEAGPSAPAAGEPPAVYEPPTPAVAEAAARGGEKPAKRARTAVQRLGHNDSWGEGQASRWASSEQANALSLG</sequence>
<evidence type="ECO:0000256" key="6">
    <source>
        <dbReference type="ARBA" id="ARBA00023125"/>
    </source>
</evidence>
<dbReference type="GO" id="GO:0008270">
    <property type="term" value="F:zinc ion binding"/>
    <property type="evidence" value="ECO:0007669"/>
    <property type="project" value="UniProtKB-KW"/>
</dbReference>
<evidence type="ECO:0000256" key="8">
    <source>
        <dbReference type="ARBA" id="ARBA00023242"/>
    </source>
</evidence>
<reference evidence="11" key="2">
    <citation type="submission" date="2024-10" db="UniProtKB">
        <authorList>
            <consortium name="EnsemblProtists"/>
        </authorList>
    </citation>
    <scope>IDENTIFICATION</scope>
</reference>
<feature type="region of interest" description="Disordered" evidence="9">
    <location>
        <begin position="452"/>
        <end position="526"/>
    </location>
</feature>
<evidence type="ECO:0000313" key="11">
    <source>
        <dbReference type="EnsemblProtists" id="EOD11831"/>
    </source>
</evidence>
<evidence type="ECO:0000256" key="1">
    <source>
        <dbReference type="ARBA" id="ARBA00004123"/>
    </source>
</evidence>
<dbReference type="Gene3D" id="3.30.730.10">
    <property type="entry name" value="AP2/ERF domain"/>
    <property type="match status" value="3"/>
</dbReference>